<evidence type="ECO:0000313" key="3">
    <source>
        <dbReference type="Proteomes" id="UP000323454"/>
    </source>
</evidence>
<organism evidence="2 3">
    <name type="scientific">Solihabitans fulvus</name>
    <dbReference type="NCBI Taxonomy" id="1892852"/>
    <lineage>
        <taxon>Bacteria</taxon>
        <taxon>Bacillati</taxon>
        <taxon>Actinomycetota</taxon>
        <taxon>Actinomycetes</taxon>
        <taxon>Pseudonocardiales</taxon>
        <taxon>Pseudonocardiaceae</taxon>
        <taxon>Solihabitans</taxon>
    </lineage>
</organism>
<feature type="domain" description="Transposase Tc1-like" evidence="1">
    <location>
        <begin position="2"/>
        <end position="45"/>
    </location>
</feature>
<dbReference type="AlphaFoldDB" id="A0A5B2VCN2"/>
<dbReference type="Gene3D" id="3.30.420.10">
    <property type="entry name" value="Ribonuclease H-like superfamily/Ribonuclease H"/>
    <property type="match status" value="1"/>
</dbReference>
<comment type="caution">
    <text evidence="2">The sequence shown here is derived from an EMBL/GenBank/DDBJ whole genome shotgun (WGS) entry which is preliminary data.</text>
</comment>
<sequence>MKVNKRTISNELHRQELISRTPRKTPLLMKRHRDARLKFVKEHKDKEYSFWEKVLWTDESKI</sequence>
<accession>A0A5B2VCN2</accession>
<protein>
    <recommendedName>
        <fullName evidence="1">Transposase Tc1-like domain-containing protein</fullName>
    </recommendedName>
</protein>
<dbReference type="RefSeq" id="WP_149855466.1">
    <property type="nucleotide sequence ID" value="NZ_VUOB01000378.1"/>
</dbReference>
<evidence type="ECO:0000313" key="2">
    <source>
        <dbReference type="EMBL" id="KAA2236069.1"/>
    </source>
</evidence>
<reference evidence="2 3" key="2">
    <citation type="submission" date="2019-09" db="EMBL/GenBank/DDBJ databases">
        <authorList>
            <person name="Jin C."/>
        </authorList>
    </citation>
    <scope>NUCLEOTIDE SEQUENCE [LARGE SCALE GENOMIC DNA]</scope>
    <source>
        <strain evidence="2 3">AN110305</strain>
    </source>
</reference>
<name>A0A5B2VCN2_9PSEU</name>
<dbReference type="Proteomes" id="UP000323454">
    <property type="component" value="Unassembled WGS sequence"/>
</dbReference>
<dbReference type="GO" id="GO:0006313">
    <property type="term" value="P:DNA transposition"/>
    <property type="evidence" value="ECO:0007669"/>
    <property type="project" value="InterPro"/>
</dbReference>
<reference evidence="2 3" key="1">
    <citation type="submission" date="2019-09" db="EMBL/GenBank/DDBJ databases">
        <title>Goodfellowia gen. nov., a new genus of the Pseudonocardineae related to Actinoalloteichus, containing Goodfellowia coeruleoviolacea gen. nov., comb. nov. gen. nov., comb. nov.</title>
        <authorList>
            <person name="Labeda D."/>
        </authorList>
    </citation>
    <scope>NUCLEOTIDE SEQUENCE [LARGE SCALE GENOMIC DNA]</scope>
    <source>
        <strain evidence="2 3">AN110305</strain>
    </source>
</reference>
<evidence type="ECO:0000259" key="1">
    <source>
        <dbReference type="Pfam" id="PF01498"/>
    </source>
</evidence>
<proteinExistence type="predicted"/>
<gene>
    <name evidence="2" type="ORF">F0L68_41810</name>
</gene>
<dbReference type="EMBL" id="VUOB01000378">
    <property type="protein sequence ID" value="KAA2236069.1"/>
    <property type="molecule type" value="Genomic_DNA"/>
</dbReference>
<dbReference type="GO" id="GO:0003677">
    <property type="term" value="F:DNA binding"/>
    <property type="evidence" value="ECO:0007669"/>
    <property type="project" value="InterPro"/>
</dbReference>
<dbReference type="InterPro" id="IPR002492">
    <property type="entry name" value="Transposase_Tc1-like"/>
</dbReference>
<dbReference type="InterPro" id="IPR036397">
    <property type="entry name" value="RNaseH_sf"/>
</dbReference>
<dbReference type="Pfam" id="PF01498">
    <property type="entry name" value="HTH_Tnp_Tc3_2"/>
    <property type="match status" value="1"/>
</dbReference>
<keyword evidence="3" id="KW-1185">Reference proteome</keyword>
<dbReference type="GO" id="GO:0015074">
    <property type="term" value="P:DNA integration"/>
    <property type="evidence" value="ECO:0007669"/>
    <property type="project" value="InterPro"/>
</dbReference>